<dbReference type="EMBL" id="JAPDVH010000001">
    <property type="protein sequence ID" value="MCW4156912.1"/>
    <property type="molecule type" value="Genomic_DNA"/>
</dbReference>
<sequence>MLLEEIGYVAERDRISCWKRQNKLLEEIGYVVETVSIFGRTTAVVHAVVNCYTPTIIQTYAPLINQEISLINSKRGLATASPQDERDISVDFVNNEANHFALYLYSTYLF</sequence>
<dbReference type="Proteomes" id="UP001209168">
    <property type="component" value="Unassembled WGS sequence"/>
</dbReference>
<organism evidence="1 2">
    <name type="scientific">Segatella copri</name>
    <dbReference type="NCBI Taxonomy" id="165179"/>
    <lineage>
        <taxon>Bacteria</taxon>
        <taxon>Pseudomonadati</taxon>
        <taxon>Bacteroidota</taxon>
        <taxon>Bacteroidia</taxon>
        <taxon>Bacteroidales</taxon>
        <taxon>Prevotellaceae</taxon>
        <taxon>Segatella</taxon>
    </lineage>
</organism>
<name>A0AAW5UYV8_9BACT</name>
<evidence type="ECO:0000313" key="1">
    <source>
        <dbReference type="EMBL" id="MCW4156912.1"/>
    </source>
</evidence>
<accession>A0AAW5UYV8</accession>
<reference evidence="1" key="1">
    <citation type="submission" date="2022-11" db="EMBL/GenBank/DDBJ databases">
        <title>Genomic repertoires linked with pathogenic potency of arthritogenic Prevotella copri isolated from the gut of rheumatoid arthritis patients.</title>
        <authorList>
            <person name="Nii T."/>
            <person name="Maeda Y."/>
            <person name="Motooka D."/>
            <person name="Naito M."/>
            <person name="Matsumoto Y."/>
            <person name="Ogawa T."/>
            <person name="Oguro-Igashira E."/>
            <person name="Kishikawa T."/>
            <person name="Yamashita M."/>
            <person name="Koizumi S."/>
            <person name="Kurakawa T."/>
            <person name="Okumura R."/>
            <person name="Kayama H."/>
            <person name="Murakami M."/>
            <person name="Sakaguchi T."/>
            <person name="Das B."/>
            <person name="Nakamura S."/>
            <person name="Okada Y."/>
            <person name="Kumanogoh A."/>
            <person name="Takeda K."/>
        </authorList>
    </citation>
    <scope>NUCLEOTIDE SEQUENCE</scope>
    <source>
        <strain evidence="1">H012_8</strain>
    </source>
</reference>
<dbReference type="RefSeq" id="WP_264902466.1">
    <property type="nucleotide sequence ID" value="NZ_JAPDVH010000001.1"/>
</dbReference>
<evidence type="ECO:0000313" key="2">
    <source>
        <dbReference type="Proteomes" id="UP001209168"/>
    </source>
</evidence>
<dbReference type="AlphaFoldDB" id="A0AAW5UYV8"/>
<gene>
    <name evidence="1" type="ORF">ONT23_15565</name>
</gene>
<comment type="caution">
    <text evidence="1">The sequence shown here is derived from an EMBL/GenBank/DDBJ whole genome shotgun (WGS) entry which is preliminary data.</text>
</comment>
<proteinExistence type="predicted"/>
<protein>
    <submittedName>
        <fullName evidence="1">Uncharacterized protein</fullName>
    </submittedName>
</protein>